<evidence type="ECO:0008006" key="3">
    <source>
        <dbReference type="Google" id="ProtNLM"/>
    </source>
</evidence>
<proteinExistence type="predicted"/>
<dbReference type="GO" id="GO:0006261">
    <property type="term" value="P:DNA-templated DNA replication"/>
    <property type="evidence" value="ECO:0007669"/>
    <property type="project" value="TreeGrafter"/>
</dbReference>
<organism evidence="1 2">
    <name type="scientific">candidate division WWE3 bacterium CG06_land_8_20_14_3_00_42_16</name>
    <dbReference type="NCBI Taxonomy" id="1975083"/>
    <lineage>
        <taxon>Bacteria</taxon>
        <taxon>Katanobacteria</taxon>
    </lineage>
</organism>
<reference evidence="2" key="1">
    <citation type="submission" date="2017-09" db="EMBL/GenBank/DDBJ databases">
        <title>Depth-based differentiation of microbial function through sediment-hosted aquifers and enrichment of novel symbionts in the deep terrestrial subsurface.</title>
        <authorList>
            <person name="Probst A.J."/>
            <person name="Ladd B."/>
            <person name="Jarett J.K."/>
            <person name="Geller-Mcgrath D.E."/>
            <person name="Sieber C.M.K."/>
            <person name="Emerson J.B."/>
            <person name="Anantharaman K."/>
            <person name="Thomas B.C."/>
            <person name="Malmstrom R."/>
            <person name="Stieglmeier M."/>
            <person name="Klingl A."/>
            <person name="Woyke T."/>
            <person name="Ryan C.M."/>
            <person name="Banfield J.F."/>
        </authorList>
    </citation>
    <scope>NUCLEOTIDE SEQUENCE [LARGE SCALE GENOMIC DNA]</scope>
</reference>
<protein>
    <recommendedName>
        <fullName evidence="3">DNA polymerase III subunit delta</fullName>
    </recommendedName>
</protein>
<dbReference type="AlphaFoldDB" id="A0A2M7AL70"/>
<accession>A0A2M7AL70</accession>
<comment type="caution">
    <text evidence="1">The sequence shown here is derived from an EMBL/GenBank/DDBJ whole genome shotgun (WGS) entry which is preliminary data.</text>
</comment>
<dbReference type="Pfam" id="PF13177">
    <property type="entry name" value="DNA_pol3_delta2"/>
    <property type="match status" value="1"/>
</dbReference>
<name>A0A2M7AL70_UNCKA</name>
<dbReference type="SUPFAM" id="SSF52540">
    <property type="entry name" value="P-loop containing nucleoside triphosphate hydrolases"/>
    <property type="match status" value="1"/>
</dbReference>
<dbReference type="Proteomes" id="UP000229916">
    <property type="component" value="Unassembled WGS sequence"/>
</dbReference>
<sequence>MSDLDLQNQLKKHLNDSTAASYLISGGQVLIRLNAALDFAALILGIKKATVANSTDFSLICDDYGIETIRKITHALILKPYGHSKKVVVVKEAQNLTLPAQNAFLKILEEPYPNSVIILTAENTKQLLPTVISRCQLIFLSTQKSGLAEEKSYSNETIATFKAFLFGSLVERLDSVNRKLKDIEKLSEFLEIWIEILRDNLIENIDRVKPDDFKKARASIQEIKRAQSLLQANVNSRLVWDFLALNLPAMNYHF</sequence>
<dbReference type="Gene3D" id="3.40.50.300">
    <property type="entry name" value="P-loop containing nucleotide triphosphate hydrolases"/>
    <property type="match status" value="1"/>
</dbReference>
<evidence type="ECO:0000313" key="1">
    <source>
        <dbReference type="EMBL" id="PIU68149.1"/>
    </source>
</evidence>
<dbReference type="InterPro" id="IPR050238">
    <property type="entry name" value="DNA_Rep/Repair_Clamp_Loader"/>
</dbReference>
<dbReference type="EMBL" id="PEWD01000098">
    <property type="protein sequence ID" value="PIU68149.1"/>
    <property type="molecule type" value="Genomic_DNA"/>
</dbReference>
<dbReference type="PANTHER" id="PTHR11669">
    <property type="entry name" value="REPLICATION FACTOR C / DNA POLYMERASE III GAMMA-TAU SUBUNIT"/>
    <property type="match status" value="1"/>
</dbReference>
<dbReference type="InterPro" id="IPR027417">
    <property type="entry name" value="P-loop_NTPase"/>
</dbReference>
<evidence type="ECO:0000313" key="2">
    <source>
        <dbReference type="Proteomes" id="UP000229916"/>
    </source>
</evidence>
<dbReference type="PANTHER" id="PTHR11669:SF8">
    <property type="entry name" value="DNA POLYMERASE III SUBUNIT DELTA"/>
    <property type="match status" value="1"/>
</dbReference>
<gene>
    <name evidence="1" type="ORF">COS81_04980</name>
</gene>